<dbReference type="EMBL" id="MU155339">
    <property type="protein sequence ID" value="KAF9475271.1"/>
    <property type="molecule type" value="Genomic_DNA"/>
</dbReference>
<evidence type="ECO:0000256" key="2">
    <source>
        <dbReference type="SAM" id="MobiDB-lite"/>
    </source>
</evidence>
<feature type="compositionally biased region" description="Low complexity" evidence="2">
    <location>
        <begin position="9"/>
        <end position="22"/>
    </location>
</feature>
<gene>
    <name evidence="3" type="ORF">BDN70DRAFT_814377</name>
</gene>
<feature type="region of interest" description="Disordered" evidence="2">
    <location>
        <begin position="108"/>
        <end position="465"/>
    </location>
</feature>
<keyword evidence="1" id="KW-0175">Coiled coil</keyword>
<dbReference type="AlphaFoldDB" id="A0A9P5YUA7"/>
<feature type="compositionally biased region" description="Polar residues" evidence="2">
    <location>
        <begin position="447"/>
        <end position="465"/>
    </location>
</feature>
<keyword evidence="4" id="KW-1185">Reference proteome</keyword>
<sequence>MVPSANHFPLQQGSQNQPQSSPTIPTTGARRSPPLGAVARVLPTPPQPNPPAFTDDRRLSPPPGPQQSHSQPNVNAHYARPSPRAPTAAYPNKLHHLEEFLEMTPELMADIERADQQQYQSVQPGHPYSYGPGPRGDGDSPPSGKGINSDRARGPPERTSPTNPDNAQQQRGWRDQQQLSRDSPKARDRPPASPNVSPFTQGPGQSHTPERRNSPAGHVPIVIPGEPHPASYLAQFANREQPILRRAPNSEPRLPISMASGQTPPLQNIPTRAPGRSLPVQEEDEVTAKNNGNGHQNWQLNDQAAEKPFHSTSPTPSSDLEPDGSSQRYDTAASHNNQLGLHDEDEDKPLHKHEDNHKQYAERDSNEDDATYTPKSPSAGLPEGDRDAYYPKQIHPPANPVLIPPRTKARNGSTDHVMLGLESALKESSPPDAPPPQTKQPERPAQYSEQRQQTQSNGNHYQNYPPQQEYLYDQELYRNGHGLYPHPQVYPDDFQGYGEDATSAYIRAYLNSPRPDAPIPPTPHSQTAAPSPSPLLSGYGPAVADLPSSYRMRTAGSPYPFPFTHVLRNRQLPGRFLPGAMDQHQQSVTEQVARQWQIFAQNNHQGNVTDSTLSPRGTPFQPDMYNQWAYLHTQRMMPGVADTASIQSSPSHQPVPLPLPPTFIAGKKKNGLMAKRRNYDRKPPPRVESTQPRETSPELSSSGEETSTAGEERPNSVQPEQADANSSSTAAAPTVADAEANETSGDDSGDWIDEDEDDEYEDLLDMEYHPSFVRNMSKRRRKWEVGWENLIQAFQTLDRTTDATMILMASPSHSTKLHSLRSRSIRRSSFFLQGSWMRNIRGNFRQIVGSRRMSLPDQSSMVDRLVSPSTGGDASDGSTVVAEENLRRALDVALGSLGAMGEVYEQREARVLEELQRAREEREKLQLILRQILGDNHPVDMSSLFLWHPRTVSKS</sequence>
<accession>A0A9P5YUA7</accession>
<feature type="compositionally biased region" description="Low complexity" evidence="2">
    <location>
        <begin position="168"/>
        <end position="178"/>
    </location>
</feature>
<feature type="compositionally biased region" description="Basic residues" evidence="2">
    <location>
        <begin position="666"/>
        <end position="679"/>
    </location>
</feature>
<dbReference type="OrthoDB" id="3243310at2759"/>
<feature type="compositionally biased region" description="Acidic residues" evidence="2">
    <location>
        <begin position="744"/>
        <end position="754"/>
    </location>
</feature>
<proteinExistence type="predicted"/>
<evidence type="ECO:0000313" key="3">
    <source>
        <dbReference type="EMBL" id="KAF9475271.1"/>
    </source>
</evidence>
<feature type="compositionally biased region" description="Polar residues" evidence="2">
    <location>
        <begin position="288"/>
        <end position="302"/>
    </location>
</feature>
<feature type="compositionally biased region" description="Low complexity" evidence="2">
    <location>
        <begin position="722"/>
        <end position="742"/>
    </location>
</feature>
<feature type="compositionally biased region" description="Polar residues" evidence="2">
    <location>
        <begin position="194"/>
        <end position="207"/>
    </location>
</feature>
<feature type="coiled-coil region" evidence="1">
    <location>
        <begin position="901"/>
        <end position="935"/>
    </location>
</feature>
<feature type="region of interest" description="Disordered" evidence="2">
    <location>
        <begin position="512"/>
        <end position="535"/>
    </location>
</feature>
<dbReference type="Proteomes" id="UP000807469">
    <property type="component" value="Unassembled WGS sequence"/>
</dbReference>
<feature type="compositionally biased region" description="Polar residues" evidence="2">
    <location>
        <begin position="310"/>
        <end position="339"/>
    </location>
</feature>
<feature type="region of interest" description="Disordered" evidence="2">
    <location>
        <begin position="1"/>
        <end position="93"/>
    </location>
</feature>
<name>A0A9P5YUA7_9AGAR</name>
<feature type="compositionally biased region" description="Basic and acidic residues" evidence="2">
    <location>
        <begin position="348"/>
        <end position="364"/>
    </location>
</feature>
<organism evidence="3 4">
    <name type="scientific">Pholiota conissans</name>
    <dbReference type="NCBI Taxonomy" id="109636"/>
    <lineage>
        <taxon>Eukaryota</taxon>
        <taxon>Fungi</taxon>
        <taxon>Dikarya</taxon>
        <taxon>Basidiomycota</taxon>
        <taxon>Agaricomycotina</taxon>
        <taxon>Agaricomycetes</taxon>
        <taxon>Agaricomycetidae</taxon>
        <taxon>Agaricales</taxon>
        <taxon>Agaricineae</taxon>
        <taxon>Strophariaceae</taxon>
        <taxon>Pholiota</taxon>
    </lineage>
</organism>
<comment type="caution">
    <text evidence="3">The sequence shown here is derived from an EMBL/GenBank/DDBJ whole genome shotgun (WGS) entry which is preliminary data.</text>
</comment>
<evidence type="ECO:0000313" key="4">
    <source>
        <dbReference type="Proteomes" id="UP000807469"/>
    </source>
</evidence>
<protein>
    <submittedName>
        <fullName evidence="3">Uncharacterized protein</fullName>
    </submittedName>
</protein>
<feature type="region of interest" description="Disordered" evidence="2">
    <location>
        <begin position="642"/>
        <end position="754"/>
    </location>
</feature>
<evidence type="ECO:0000256" key="1">
    <source>
        <dbReference type="SAM" id="Coils"/>
    </source>
</evidence>
<reference evidence="3" key="1">
    <citation type="submission" date="2020-11" db="EMBL/GenBank/DDBJ databases">
        <authorList>
            <consortium name="DOE Joint Genome Institute"/>
            <person name="Ahrendt S."/>
            <person name="Riley R."/>
            <person name="Andreopoulos W."/>
            <person name="Labutti K."/>
            <person name="Pangilinan J."/>
            <person name="Ruiz-Duenas F.J."/>
            <person name="Barrasa J.M."/>
            <person name="Sanchez-Garcia M."/>
            <person name="Camarero S."/>
            <person name="Miyauchi S."/>
            <person name="Serrano A."/>
            <person name="Linde D."/>
            <person name="Babiker R."/>
            <person name="Drula E."/>
            <person name="Ayuso-Fernandez I."/>
            <person name="Pacheco R."/>
            <person name="Padilla G."/>
            <person name="Ferreira P."/>
            <person name="Barriuso J."/>
            <person name="Kellner H."/>
            <person name="Castanera R."/>
            <person name="Alfaro M."/>
            <person name="Ramirez L."/>
            <person name="Pisabarro A.G."/>
            <person name="Kuo A."/>
            <person name="Tritt A."/>
            <person name="Lipzen A."/>
            <person name="He G."/>
            <person name="Yan M."/>
            <person name="Ng V."/>
            <person name="Cullen D."/>
            <person name="Martin F."/>
            <person name="Rosso M.-N."/>
            <person name="Henrissat B."/>
            <person name="Hibbett D."/>
            <person name="Martinez A.T."/>
            <person name="Grigoriev I.V."/>
        </authorList>
    </citation>
    <scope>NUCLEOTIDE SEQUENCE</scope>
    <source>
        <strain evidence="3">CIRM-BRFM 674</strain>
    </source>
</reference>
<feature type="compositionally biased region" description="Low complexity" evidence="2">
    <location>
        <begin position="697"/>
        <end position="709"/>
    </location>
</feature>
<feature type="compositionally biased region" description="Polar residues" evidence="2">
    <location>
        <begin position="259"/>
        <end position="270"/>
    </location>
</feature>